<evidence type="ECO:0000256" key="1">
    <source>
        <dbReference type="SAM" id="Coils"/>
    </source>
</evidence>
<name>A0A2P5XUL2_GOSBA</name>
<dbReference type="Proteomes" id="UP000239757">
    <property type="component" value="Unassembled WGS sequence"/>
</dbReference>
<feature type="region of interest" description="Disordered" evidence="2">
    <location>
        <begin position="127"/>
        <end position="148"/>
    </location>
</feature>
<accession>A0A2P5XUL2</accession>
<evidence type="ECO:0000313" key="3">
    <source>
        <dbReference type="EMBL" id="PPS07040.1"/>
    </source>
</evidence>
<reference evidence="3 4" key="1">
    <citation type="submission" date="2015-01" db="EMBL/GenBank/DDBJ databases">
        <title>Genome of allotetraploid Gossypium barbadense reveals genomic plasticity and fiber elongation in cotton evolution.</title>
        <authorList>
            <person name="Chen X."/>
            <person name="Liu X."/>
            <person name="Zhao B."/>
            <person name="Zheng H."/>
            <person name="Hu Y."/>
            <person name="Lu G."/>
            <person name="Yang C."/>
            <person name="Chen J."/>
            <person name="Shan C."/>
            <person name="Zhang L."/>
            <person name="Zhou Y."/>
            <person name="Wang L."/>
            <person name="Guo W."/>
            <person name="Bai Y."/>
            <person name="Ruan J."/>
            <person name="Shangguan X."/>
            <person name="Mao Y."/>
            <person name="Jiang J."/>
            <person name="Zhu Y."/>
            <person name="Lei J."/>
            <person name="Kang H."/>
            <person name="Chen S."/>
            <person name="He X."/>
            <person name="Wang R."/>
            <person name="Wang Y."/>
            <person name="Chen J."/>
            <person name="Wang L."/>
            <person name="Yu S."/>
            <person name="Wang B."/>
            <person name="Wei J."/>
            <person name="Song S."/>
            <person name="Lu X."/>
            <person name="Gao Z."/>
            <person name="Gu W."/>
            <person name="Deng X."/>
            <person name="Ma D."/>
            <person name="Wang S."/>
            <person name="Liang W."/>
            <person name="Fang L."/>
            <person name="Cai C."/>
            <person name="Zhu X."/>
            <person name="Zhou B."/>
            <person name="Zhang Y."/>
            <person name="Chen Z."/>
            <person name="Xu S."/>
            <person name="Zhu R."/>
            <person name="Wang S."/>
            <person name="Zhang T."/>
            <person name="Zhao G."/>
        </authorList>
    </citation>
    <scope>NUCLEOTIDE SEQUENCE [LARGE SCALE GENOMIC DNA]</scope>
    <source>
        <strain evidence="4">cv. Xinhai21</strain>
        <tissue evidence="3">Leaf</tissue>
    </source>
</reference>
<protein>
    <submittedName>
        <fullName evidence="3">Uncharacterized protein</fullName>
    </submittedName>
</protein>
<dbReference type="AlphaFoldDB" id="A0A2P5XUL2"/>
<keyword evidence="1" id="KW-0175">Coiled coil</keyword>
<dbReference type="EMBL" id="KZ664194">
    <property type="protein sequence ID" value="PPS07040.1"/>
    <property type="molecule type" value="Genomic_DNA"/>
</dbReference>
<evidence type="ECO:0000256" key="2">
    <source>
        <dbReference type="SAM" id="MobiDB-lite"/>
    </source>
</evidence>
<sequence>MLTKFISVSKTRFQNTETALKNQQASIQGLETQIGQLAKLISEQPQGGLPSNTKTNPREQLHAITVYNDERLVEDEPKLRQDNVVDNGKESPRKNVIEFHSNPCNKNKVAHDERRLQINELDEWRTRDKEKPKVHDESKRHYNERRDETKQFKVGDKVLLDEKDLRIATSELNTNGVTPFTVLNVFPYGTVEVHHSKFGTFKEK</sequence>
<organism evidence="3 4">
    <name type="scientific">Gossypium barbadense</name>
    <name type="common">Sea Island cotton</name>
    <name type="synonym">Hibiscus barbadensis</name>
    <dbReference type="NCBI Taxonomy" id="3634"/>
    <lineage>
        <taxon>Eukaryota</taxon>
        <taxon>Viridiplantae</taxon>
        <taxon>Streptophyta</taxon>
        <taxon>Embryophyta</taxon>
        <taxon>Tracheophyta</taxon>
        <taxon>Spermatophyta</taxon>
        <taxon>Magnoliopsida</taxon>
        <taxon>eudicotyledons</taxon>
        <taxon>Gunneridae</taxon>
        <taxon>Pentapetalae</taxon>
        <taxon>rosids</taxon>
        <taxon>malvids</taxon>
        <taxon>Malvales</taxon>
        <taxon>Malvaceae</taxon>
        <taxon>Malvoideae</taxon>
        <taxon>Gossypium</taxon>
    </lineage>
</organism>
<evidence type="ECO:0000313" key="4">
    <source>
        <dbReference type="Proteomes" id="UP000239757"/>
    </source>
</evidence>
<proteinExistence type="predicted"/>
<feature type="coiled-coil region" evidence="1">
    <location>
        <begin position="13"/>
        <end position="40"/>
    </location>
</feature>
<gene>
    <name evidence="3" type="ORF">GOBAR_AA13612</name>
</gene>
<dbReference type="OrthoDB" id="1094981at2759"/>